<name>A0A4Z0HEP7_9ACTN</name>
<reference evidence="1 2" key="1">
    <citation type="submission" date="2019-03" db="EMBL/GenBank/DDBJ databases">
        <authorList>
            <person name="Gonzalez-Pimentel J.L."/>
        </authorList>
    </citation>
    <scope>NUCLEOTIDE SEQUENCE [LARGE SCALE GENOMIC DNA]</scope>
    <source>
        <strain evidence="1 2">JCM 31289</strain>
    </source>
</reference>
<protein>
    <recommendedName>
        <fullName evidence="3">DUF3168 domain-containing protein</fullName>
    </recommendedName>
</protein>
<organism evidence="1 2">
    <name type="scientific">Streptomyces palmae</name>
    <dbReference type="NCBI Taxonomy" id="1701085"/>
    <lineage>
        <taxon>Bacteria</taxon>
        <taxon>Bacillati</taxon>
        <taxon>Actinomycetota</taxon>
        <taxon>Actinomycetes</taxon>
        <taxon>Kitasatosporales</taxon>
        <taxon>Streptomycetaceae</taxon>
        <taxon>Streptomyces</taxon>
    </lineage>
</organism>
<comment type="caution">
    <text evidence="1">The sequence shown here is derived from an EMBL/GenBank/DDBJ whole genome shotgun (WGS) entry which is preliminary data.</text>
</comment>
<dbReference type="Proteomes" id="UP000297948">
    <property type="component" value="Unassembled WGS sequence"/>
</dbReference>
<keyword evidence="2" id="KW-1185">Reference proteome</keyword>
<evidence type="ECO:0008006" key="3">
    <source>
        <dbReference type="Google" id="ProtNLM"/>
    </source>
</evidence>
<sequence>MGVCVSGTRDDAYRVFEVLKTTFPATEDTAEHRPDATPPDPSLGHMVWSLVIDTTGRGATVPRSTLEEAVSVDLYGTDPELGWVRDVLESAFGIAGEQHVSGEHEMELRLRLAA</sequence>
<gene>
    <name evidence="1" type="ORF">E4099_04180</name>
</gene>
<dbReference type="EMBL" id="SRID01000020">
    <property type="protein sequence ID" value="TGB17102.1"/>
    <property type="molecule type" value="Genomic_DNA"/>
</dbReference>
<proteinExistence type="predicted"/>
<dbReference type="AlphaFoldDB" id="A0A4Z0HEP7"/>
<accession>A0A4Z0HEP7</accession>
<evidence type="ECO:0000313" key="2">
    <source>
        <dbReference type="Proteomes" id="UP000297948"/>
    </source>
</evidence>
<evidence type="ECO:0000313" key="1">
    <source>
        <dbReference type="EMBL" id="TGB17102.1"/>
    </source>
</evidence>